<organism evidence="1 2">
    <name type="scientific">Hymenobacter gummosus</name>
    <dbReference type="NCBI Taxonomy" id="1776032"/>
    <lineage>
        <taxon>Bacteria</taxon>
        <taxon>Pseudomonadati</taxon>
        <taxon>Bacteroidota</taxon>
        <taxon>Cytophagia</taxon>
        <taxon>Cytophagales</taxon>
        <taxon>Hymenobacteraceae</taxon>
        <taxon>Hymenobacter</taxon>
    </lineage>
</organism>
<dbReference type="AlphaFoldDB" id="A0A431TY61"/>
<evidence type="ECO:0000313" key="1">
    <source>
        <dbReference type="EMBL" id="RTQ47103.1"/>
    </source>
</evidence>
<dbReference type="RefSeq" id="WP_126694899.1">
    <property type="nucleotide sequence ID" value="NZ_RXOF01000013.1"/>
</dbReference>
<evidence type="ECO:0000313" key="2">
    <source>
        <dbReference type="Proteomes" id="UP000282184"/>
    </source>
</evidence>
<dbReference type="OrthoDB" id="8606671at2"/>
<accession>A0A431TY61</accession>
<dbReference type="Proteomes" id="UP000282184">
    <property type="component" value="Unassembled WGS sequence"/>
</dbReference>
<proteinExistence type="predicted"/>
<protein>
    <submittedName>
        <fullName evidence="1">Uncharacterized protein</fullName>
    </submittedName>
</protein>
<dbReference type="EMBL" id="RXOF01000013">
    <property type="protein sequence ID" value="RTQ47103.1"/>
    <property type="molecule type" value="Genomic_DNA"/>
</dbReference>
<reference evidence="1 2" key="1">
    <citation type="submission" date="2018-12" db="EMBL/GenBank/DDBJ databases">
        <title>Hymenobacter gummosus sp. nov., isolated from a spring.</title>
        <authorList>
            <person name="Nie L."/>
        </authorList>
    </citation>
    <scope>NUCLEOTIDE SEQUENCE [LARGE SCALE GENOMIC DNA]</scope>
    <source>
        <strain evidence="1 2">KCTC 52166</strain>
    </source>
</reference>
<name>A0A431TY61_9BACT</name>
<gene>
    <name evidence="1" type="ORF">EJV47_19595</name>
</gene>
<comment type="caution">
    <text evidence="1">The sequence shown here is derived from an EMBL/GenBank/DDBJ whole genome shotgun (WGS) entry which is preliminary data.</text>
</comment>
<sequence length="185" mass="22036">MKLNRRLNQLTAAEYRHVLTNYRRYTDFNSLGLFRSILENEKLDPAQRLQVRDAAVTAFPKFFEFLQLKDPDTYLQLQALGQEQTAAERQAAWQQVQRNQQQLLADKRLRHRNFGTYAKHECGYADCPLNGLMIRQGSRTTGRGMWFHSDRRLGWNHYRNHQAEQRRQDRKAFNAARHTRFPEDL</sequence>
<keyword evidence="2" id="KW-1185">Reference proteome</keyword>